<dbReference type="InterPro" id="IPR036812">
    <property type="entry name" value="NAD(P)_OxRdtase_dom_sf"/>
</dbReference>
<name>A0AAV2GPK2_9ROSI</name>
<organism evidence="4 5">
    <name type="scientific">Linum trigynum</name>
    <dbReference type="NCBI Taxonomy" id="586398"/>
    <lineage>
        <taxon>Eukaryota</taxon>
        <taxon>Viridiplantae</taxon>
        <taxon>Streptophyta</taxon>
        <taxon>Embryophyta</taxon>
        <taxon>Tracheophyta</taxon>
        <taxon>Spermatophyta</taxon>
        <taxon>Magnoliopsida</taxon>
        <taxon>eudicotyledons</taxon>
        <taxon>Gunneridae</taxon>
        <taxon>Pentapetalae</taxon>
        <taxon>rosids</taxon>
        <taxon>fabids</taxon>
        <taxon>Malpighiales</taxon>
        <taxon>Linaceae</taxon>
        <taxon>Linum</taxon>
    </lineage>
</organism>
<dbReference type="GO" id="GO:0016491">
    <property type="term" value="F:oxidoreductase activity"/>
    <property type="evidence" value="ECO:0007669"/>
    <property type="project" value="UniProtKB-KW"/>
</dbReference>
<dbReference type="SUPFAM" id="SSF51430">
    <property type="entry name" value="NAD(P)-linked oxidoreductase"/>
    <property type="match status" value="1"/>
</dbReference>
<evidence type="ECO:0000256" key="2">
    <source>
        <dbReference type="ARBA" id="ARBA00023002"/>
    </source>
</evidence>
<gene>
    <name evidence="4" type="ORF">LTRI10_LOCUS50634</name>
</gene>
<feature type="domain" description="NADP-dependent oxidoreductase" evidence="3">
    <location>
        <begin position="55"/>
        <end position="99"/>
    </location>
</feature>
<evidence type="ECO:0000259" key="3">
    <source>
        <dbReference type="Pfam" id="PF00248"/>
    </source>
</evidence>
<sequence>MENDTPSVRIPKVKLGSQGLEVSRLGLGCAGLSGLLNDPLIHEDECSLLKSAFHRASLTRLGVDYIDLYYQHRVDTSVPIEDTMEEMQKLVNEGKVKEIEQEIIPLCRELGIGTVSYGPLGHGFFAGKAVTESLPSGSLLTHPRFTTVSLEKNKAIYSRVSNLSLKHACTASQRALAWVLHKGNYIVPIPGTTKLKNLDSNIGSLLVKPTPQDVNEVCDAVPVDEVSGSSEVPVLAKFGWQFAYTPPKK</sequence>
<dbReference type="Gene3D" id="3.20.20.100">
    <property type="entry name" value="NADP-dependent oxidoreductase domain"/>
    <property type="match status" value="2"/>
</dbReference>
<keyword evidence="5" id="KW-1185">Reference proteome</keyword>
<dbReference type="AlphaFoldDB" id="A0AAV2GPK2"/>
<evidence type="ECO:0000313" key="4">
    <source>
        <dbReference type="EMBL" id="CAL1411265.1"/>
    </source>
</evidence>
<evidence type="ECO:0000313" key="5">
    <source>
        <dbReference type="Proteomes" id="UP001497516"/>
    </source>
</evidence>
<dbReference type="Proteomes" id="UP001497516">
    <property type="component" value="Chromosome 9"/>
</dbReference>
<dbReference type="EMBL" id="OZ034822">
    <property type="protein sequence ID" value="CAL1411265.1"/>
    <property type="molecule type" value="Genomic_DNA"/>
</dbReference>
<dbReference type="InterPro" id="IPR050791">
    <property type="entry name" value="Aldo-Keto_reductase"/>
</dbReference>
<dbReference type="InterPro" id="IPR023210">
    <property type="entry name" value="NADP_OxRdtase_dom"/>
</dbReference>
<protein>
    <recommendedName>
        <fullName evidence="3">NADP-dependent oxidoreductase domain-containing protein</fullName>
    </recommendedName>
</protein>
<accession>A0AAV2GPK2</accession>
<evidence type="ECO:0000256" key="1">
    <source>
        <dbReference type="ARBA" id="ARBA00022857"/>
    </source>
</evidence>
<feature type="domain" description="NADP-dependent oxidoreductase" evidence="3">
    <location>
        <begin position="100"/>
        <end position="217"/>
    </location>
</feature>
<reference evidence="4 5" key="1">
    <citation type="submission" date="2024-04" db="EMBL/GenBank/DDBJ databases">
        <authorList>
            <person name="Fracassetti M."/>
        </authorList>
    </citation>
    <scope>NUCLEOTIDE SEQUENCE [LARGE SCALE GENOMIC DNA]</scope>
</reference>
<dbReference type="PANTHER" id="PTHR43625">
    <property type="entry name" value="AFLATOXIN B1 ALDEHYDE REDUCTASE"/>
    <property type="match status" value="1"/>
</dbReference>
<keyword evidence="2" id="KW-0560">Oxidoreductase</keyword>
<keyword evidence="1" id="KW-0521">NADP</keyword>
<proteinExistence type="predicted"/>
<dbReference type="GO" id="GO:0005737">
    <property type="term" value="C:cytoplasm"/>
    <property type="evidence" value="ECO:0007669"/>
    <property type="project" value="TreeGrafter"/>
</dbReference>
<dbReference type="PANTHER" id="PTHR43625:SF65">
    <property type="entry name" value="NADP-DEPENDENT OXIDOREDUCTASE DOMAIN-CONTAINING PROTEIN"/>
    <property type="match status" value="1"/>
</dbReference>
<dbReference type="Pfam" id="PF00248">
    <property type="entry name" value="Aldo_ket_red"/>
    <property type="match status" value="2"/>
</dbReference>